<feature type="transmembrane region" description="Helical" evidence="6">
    <location>
        <begin position="229"/>
        <end position="246"/>
    </location>
</feature>
<reference evidence="7" key="1">
    <citation type="journal article" date="2021" name="Sci. Rep.">
        <title>Diploid genomic architecture of Nitzschia inconspicua, an elite biomass production diatom.</title>
        <authorList>
            <person name="Oliver A."/>
            <person name="Podell S."/>
            <person name="Pinowska A."/>
            <person name="Traller J.C."/>
            <person name="Smith S.R."/>
            <person name="McClure R."/>
            <person name="Beliaev A."/>
            <person name="Bohutskyi P."/>
            <person name="Hill E.A."/>
            <person name="Rabines A."/>
            <person name="Zheng H."/>
            <person name="Allen L.Z."/>
            <person name="Kuo A."/>
            <person name="Grigoriev I.V."/>
            <person name="Allen A.E."/>
            <person name="Hazlebeck D."/>
            <person name="Allen E.E."/>
        </authorList>
    </citation>
    <scope>NUCLEOTIDE SEQUENCE</scope>
    <source>
        <strain evidence="7">Hildebrandi</strain>
    </source>
</reference>
<evidence type="ECO:0000256" key="5">
    <source>
        <dbReference type="SAM" id="MobiDB-lite"/>
    </source>
</evidence>
<feature type="transmembrane region" description="Helical" evidence="6">
    <location>
        <begin position="100"/>
        <end position="123"/>
    </location>
</feature>
<evidence type="ECO:0000313" key="8">
    <source>
        <dbReference type="Proteomes" id="UP000693970"/>
    </source>
</evidence>
<keyword evidence="8" id="KW-1185">Reference proteome</keyword>
<keyword evidence="3 6" id="KW-1133">Transmembrane helix</keyword>
<keyword evidence="2 6" id="KW-0812">Transmembrane</keyword>
<dbReference type="Pfam" id="PF04142">
    <property type="entry name" value="Nuc_sug_transp"/>
    <property type="match status" value="1"/>
</dbReference>
<dbReference type="Proteomes" id="UP000693970">
    <property type="component" value="Unassembled WGS sequence"/>
</dbReference>
<evidence type="ECO:0000256" key="6">
    <source>
        <dbReference type="SAM" id="Phobius"/>
    </source>
</evidence>
<dbReference type="InterPro" id="IPR007271">
    <property type="entry name" value="Nuc_sug_transpt"/>
</dbReference>
<feature type="transmembrane region" description="Helical" evidence="6">
    <location>
        <begin position="197"/>
        <end position="217"/>
    </location>
</feature>
<name>A0A9K3LC13_9STRA</name>
<keyword evidence="4 6" id="KW-0472">Membrane</keyword>
<comment type="caution">
    <text evidence="7">The sequence shown here is derived from an EMBL/GenBank/DDBJ whole genome shotgun (WGS) entry which is preliminary data.</text>
</comment>
<dbReference type="EMBL" id="JAGRRH010000014">
    <property type="protein sequence ID" value="KAG7358476.1"/>
    <property type="molecule type" value="Genomic_DNA"/>
</dbReference>
<sequence length="384" mass="41586">MTESRFNSKQSTKRRQTGLEVNEDDEEAASLLQTTSTDINGTCDTLVANDGGDKVSVATNDSSTASGISSMGLKVLILLAVQNSSKNLLMRYVMKEKPNFLTSAAVIGSECTKLTLSILYILLVERKSFDSIVQYFKDDWRNTLLVSVPASAYNLQMTLEYIALANLDAAMFSVLVQTKLLFTATFAALVIGKKLKYIQVISLVLLTVGVMLCNMRFGDDAKNSNLKGILATLGIAVSSGFASVYTEKVIKTQRQKSPLVSGQYGLAYTQVQLASMSLVTIGIYACLMDFSTIMQYGLFHNFNGGAFLTVFNSAIGGLIVAGVLKYADSVLKGYATAISVIMTGLLSMMLFGTHLHVVYFMGIANVVIAVLLYNGKNLEEFVCS</sequence>
<reference evidence="7" key="2">
    <citation type="submission" date="2021-04" db="EMBL/GenBank/DDBJ databases">
        <authorList>
            <person name="Podell S."/>
        </authorList>
    </citation>
    <scope>NUCLEOTIDE SEQUENCE</scope>
    <source>
        <strain evidence="7">Hildebrandi</strain>
    </source>
</reference>
<comment type="subcellular location">
    <subcellularLocation>
        <location evidence="1">Membrane</location>
        <topology evidence="1">Multi-pass membrane protein</topology>
    </subcellularLocation>
</comment>
<evidence type="ECO:0000256" key="1">
    <source>
        <dbReference type="ARBA" id="ARBA00004141"/>
    </source>
</evidence>
<dbReference type="AlphaFoldDB" id="A0A9K3LC13"/>
<dbReference type="NCBIfam" id="TIGR00803">
    <property type="entry name" value="nst"/>
    <property type="match status" value="1"/>
</dbReference>
<feature type="compositionally biased region" description="Polar residues" evidence="5">
    <location>
        <begin position="1"/>
        <end position="10"/>
    </location>
</feature>
<accession>A0A9K3LC13</accession>
<dbReference type="GO" id="GO:0015165">
    <property type="term" value="F:pyrimidine nucleotide-sugar transmembrane transporter activity"/>
    <property type="evidence" value="ECO:0007669"/>
    <property type="project" value="InterPro"/>
</dbReference>
<feature type="transmembrane region" description="Helical" evidence="6">
    <location>
        <begin position="357"/>
        <end position="375"/>
    </location>
</feature>
<feature type="transmembrane region" description="Helical" evidence="6">
    <location>
        <begin position="169"/>
        <end position="190"/>
    </location>
</feature>
<feature type="transmembrane region" description="Helical" evidence="6">
    <location>
        <begin position="266"/>
        <end position="285"/>
    </location>
</feature>
<feature type="transmembrane region" description="Helical" evidence="6">
    <location>
        <begin position="305"/>
        <end position="324"/>
    </location>
</feature>
<feature type="transmembrane region" description="Helical" evidence="6">
    <location>
        <begin position="331"/>
        <end position="351"/>
    </location>
</feature>
<evidence type="ECO:0000313" key="7">
    <source>
        <dbReference type="EMBL" id="KAG7358476.1"/>
    </source>
</evidence>
<feature type="region of interest" description="Disordered" evidence="5">
    <location>
        <begin position="1"/>
        <end position="27"/>
    </location>
</feature>
<proteinExistence type="predicted"/>
<evidence type="ECO:0000256" key="2">
    <source>
        <dbReference type="ARBA" id="ARBA00022692"/>
    </source>
</evidence>
<dbReference type="PIRSF" id="PIRSF005799">
    <property type="entry name" value="UDP-gal_transpt"/>
    <property type="match status" value="1"/>
</dbReference>
<dbReference type="GO" id="GO:0000139">
    <property type="term" value="C:Golgi membrane"/>
    <property type="evidence" value="ECO:0007669"/>
    <property type="project" value="InterPro"/>
</dbReference>
<dbReference type="PANTHER" id="PTHR10231">
    <property type="entry name" value="NUCLEOTIDE-SUGAR TRANSMEMBRANE TRANSPORTER"/>
    <property type="match status" value="1"/>
</dbReference>
<evidence type="ECO:0000256" key="3">
    <source>
        <dbReference type="ARBA" id="ARBA00022989"/>
    </source>
</evidence>
<dbReference type="OrthoDB" id="408493at2759"/>
<organism evidence="7 8">
    <name type="scientific">Nitzschia inconspicua</name>
    <dbReference type="NCBI Taxonomy" id="303405"/>
    <lineage>
        <taxon>Eukaryota</taxon>
        <taxon>Sar</taxon>
        <taxon>Stramenopiles</taxon>
        <taxon>Ochrophyta</taxon>
        <taxon>Bacillariophyta</taxon>
        <taxon>Bacillariophyceae</taxon>
        <taxon>Bacillariophycidae</taxon>
        <taxon>Bacillariales</taxon>
        <taxon>Bacillariaceae</taxon>
        <taxon>Nitzschia</taxon>
    </lineage>
</organism>
<evidence type="ECO:0000256" key="4">
    <source>
        <dbReference type="ARBA" id="ARBA00023136"/>
    </source>
</evidence>
<gene>
    <name evidence="7" type="ORF">IV203_015065</name>
</gene>
<protein>
    <submittedName>
        <fullName evidence="7">UDP-galactose transporter</fullName>
    </submittedName>
</protein>